<feature type="signal peptide" evidence="1">
    <location>
        <begin position="1"/>
        <end position="16"/>
    </location>
</feature>
<comment type="caution">
    <text evidence="2">The sequence shown here is derived from an EMBL/GenBank/DDBJ whole genome shotgun (WGS) entry which is preliminary data.</text>
</comment>
<gene>
    <name evidence="2" type="ORF">BG015_007456</name>
</gene>
<sequence length="142" mass="15031">MPVLAPVLVLPTLSVPAPAPVSTVASTHVPALVLPVAYVPAPTPAAQAAAPFAFANPPSSAASVPIVVALIKDDYEQLPPPIPTSTAPIAPAADQVADLVERFQRNLEDRQEEMNLWCSKIFQLMSIHFFLHPLYSSVLSCA</sequence>
<keyword evidence="3" id="KW-1185">Reference proteome</keyword>
<dbReference type="AlphaFoldDB" id="A0A9P5VBE2"/>
<proteinExistence type="predicted"/>
<evidence type="ECO:0000313" key="3">
    <source>
        <dbReference type="Proteomes" id="UP000748756"/>
    </source>
</evidence>
<evidence type="ECO:0000313" key="2">
    <source>
        <dbReference type="EMBL" id="KAF9150716.1"/>
    </source>
</evidence>
<feature type="chain" id="PRO_5040107186" evidence="1">
    <location>
        <begin position="17"/>
        <end position="142"/>
    </location>
</feature>
<dbReference type="OrthoDB" id="2447997at2759"/>
<organism evidence="2 3">
    <name type="scientific">Linnemannia schmuckeri</name>
    <dbReference type="NCBI Taxonomy" id="64567"/>
    <lineage>
        <taxon>Eukaryota</taxon>
        <taxon>Fungi</taxon>
        <taxon>Fungi incertae sedis</taxon>
        <taxon>Mucoromycota</taxon>
        <taxon>Mortierellomycotina</taxon>
        <taxon>Mortierellomycetes</taxon>
        <taxon>Mortierellales</taxon>
        <taxon>Mortierellaceae</taxon>
        <taxon>Linnemannia</taxon>
    </lineage>
</organism>
<accession>A0A9P5VBE2</accession>
<protein>
    <submittedName>
        <fullName evidence="2">Uncharacterized protein</fullName>
    </submittedName>
</protein>
<evidence type="ECO:0000256" key="1">
    <source>
        <dbReference type="SAM" id="SignalP"/>
    </source>
</evidence>
<reference evidence="2" key="1">
    <citation type="journal article" date="2020" name="Fungal Divers.">
        <title>Resolving the Mortierellaceae phylogeny through synthesis of multi-gene phylogenetics and phylogenomics.</title>
        <authorList>
            <person name="Vandepol N."/>
            <person name="Liber J."/>
            <person name="Desiro A."/>
            <person name="Na H."/>
            <person name="Kennedy M."/>
            <person name="Barry K."/>
            <person name="Grigoriev I.V."/>
            <person name="Miller A.N."/>
            <person name="O'Donnell K."/>
            <person name="Stajich J.E."/>
            <person name="Bonito G."/>
        </authorList>
    </citation>
    <scope>NUCLEOTIDE SEQUENCE</scope>
    <source>
        <strain evidence="2">NRRL 6426</strain>
    </source>
</reference>
<dbReference type="EMBL" id="JAAAUQ010000389">
    <property type="protein sequence ID" value="KAF9150716.1"/>
    <property type="molecule type" value="Genomic_DNA"/>
</dbReference>
<name>A0A9P5VBE2_9FUNG</name>
<keyword evidence="1" id="KW-0732">Signal</keyword>
<dbReference type="Proteomes" id="UP000748756">
    <property type="component" value="Unassembled WGS sequence"/>
</dbReference>